<feature type="transmembrane region" description="Helical" evidence="1">
    <location>
        <begin position="12"/>
        <end position="31"/>
    </location>
</feature>
<organism evidence="3 4">
    <name type="scientific">Chengkuizengella axinellae</name>
    <dbReference type="NCBI Taxonomy" id="3064388"/>
    <lineage>
        <taxon>Bacteria</taxon>
        <taxon>Bacillati</taxon>
        <taxon>Bacillota</taxon>
        <taxon>Bacilli</taxon>
        <taxon>Bacillales</taxon>
        <taxon>Paenibacillaceae</taxon>
        <taxon>Chengkuizengella</taxon>
    </lineage>
</organism>
<dbReference type="Proteomes" id="UP001231941">
    <property type="component" value="Unassembled WGS sequence"/>
</dbReference>
<reference evidence="3 4" key="1">
    <citation type="submission" date="2023-08" db="EMBL/GenBank/DDBJ databases">
        <authorList>
            <person name="Park J.-S."/>
        </authorList>
    </citation>
    <scope>NUCLEOTIDE SEQUENCE [LARGE SCALE GENOMIC DNA]</scope>
    <source>
        <strain evidence="3 4">2205SS18-9</strain>
    </source>
</reference>
<gene>
    <name evidence="3" type="ORF">Q5Y73_16125</name>
</gene>
<feature type="transmembrane region" description="Helical" evidence="1">
    <location>
        <begin position="111"/>
        <end position="135"/>
    </location>
</feature>
<keyword evidence="1" id="KW-1133">Transmembrane helix</keyword>
<name>A0ABT9J217_9BACL</name>
<proteinExistence type="predicted"/>
<dbReference type="RefSeq" id="WP_305992950.1">
    <property type="nucleotide sequence ID" value="NZ_JAVAMP010000009.1"/>
</dbReference>
<feature type="transmembrane region" description="Helical" evidence="1">
    <location>
        <begin position="74"/>
        <end position="99"/>
    </location>
</feature>
<feature type="domain" description="Flavinylation-associated cytochrome" evidence="2">
    <location>
        <begin position="76"/>
        <end position="133"/>
    </location>
</feature>
<sequence length="246" mass="27747">MRKNRFKFCFDLSMAITFILIFAPAVTSVAFHEIASIFLGVAFIVHLVLNKDWIIGMSKKIFSKSIKGKSLLSYLLNMTLLVDMLIIMVSGLLVSEVVLPNFRYFTDINWLALHIISSVLGLLIVGIHLGLHWNWIKQIGSQFSKLKKIVSFRKPYRKVLLRILLIIGTVFLFAQVFKLTSSTIDFFSGPSLEESGGAEGDKNLFSVNLIGILPIFAIYACLLGSVAFYTHLLEKRAMNKNHKRTS</sequence>
<keyword evidence="1" id="KW-0812">Transmembrane</keyword>
<evidence type="ECO:0000256" key="1">
    <source>
        <dbReference type="SAM" id="Phobius"/>
    </source>
</evidence>
<evidence type="ECO:0000259" key="2">
    <source>
        <dbReference type="Pfam" id="PF14358"/>
    </source>
</evidence>
<comment type="caution">
    <text evidence="3">The sequence shown here is derived from an EMBL/GenBank/DDBJ whole genome shotgun (WGS) entry which is preliminary data.</text>
</comment>
<dbReference type="EMBL" id="JAVAMP010000009">
    <property type="protein sequence ID" value="MDP5275637.1"/>
    <property type="molecule type" value="Genomic_DNA"/>
</dbReference>
<feature type="transmembrane region" description="Helical" evidence="1">
    <location>
        <begin position="156"/>
        <end position="177"/>
    </location>
</feature>
<accession>A0ABT9J217</accession>
<feature type="transmembrane region" description="Helical" evidence="1">
    <location>
        <begin position="37"/>
        <end position="54"/>
    </location>
</feature>
<keyword evidence="1" id="KW-0472">Membrane</keyword>
<dbReference type="Pfam" id="PF14358">
    <property type="entry name" value="DUF4405"/>
    <property type="match status" value="1"/>
</dbReference>
<feature type="transmembrane region" description="Helical" evidence="1">
    <location>
        <begin position="209"/>
        <end position="233"/>
    </location>
</feature>
<keyword evidence="4" id="KW-1185">Reference proteome</keyword>
<evidence type="ECO:0000313" key="4">
    <source>
        <dbReference type="Proteomes" id="UP001231941"/>
    </source>
</evidence>
<dbReference type="InterPro" id="IPR025517">
    <property type="entry name" value="DUF4405"/>
</dbReference>
<evidence type="ECO:0000313" key="3">
    <source>
        <dbReference type="EMBL" id="MDP5275637.1"/>
    </source>
</evidence>
<protein>
    <submittedName>
        <fullName evidence="3">DUF4405 domain-containing protein</fullName>
    </submittedName>
</protein>